<gene>
    <name evidence="2" type="ORF">VP01_3523g2</name>
</gene>
<reference evidence="2 3" key="1">
    <citation type="submission" date="2015-08" db="EMBL/GenBank/DDBJ databases">
        <title>Next Generation Sequencing and Analysis of the Genome of Puccinia sorghi L Schw, the Causal Agent of Maize Common Rust.</title>
        <authorList>
            <person name="Rochi L."/>
            <person name="Burguener G."/>
            <person name="Darino M."/>
            <person name="Turjanski A."/>
            <person name="Kreff E."/>
            <person name="Dieguez M.J."/>
            <person name="Sacco F."/>
        </authorList>
    </citation>
    <scope>NUCLEOTIDE SEQUENCE [LARGE SCALE GENOMIC DNA]</scope>
    <source>
        <strain evidence="2 3">RO10H11247</strain>
    </source>
</reference>
<feature type="transmembrane region" description="Helical" evidence="1">
    <location>
        <begin position="152"/>
        <end position="173"/>
    </location>
</feature>
<accession>A0A0L6UVI0</accession>
<keyword evidence="1" id="KW-1133">Transmembrane helix</keyword>
<dbReference type="VEuPathDB" id="FungiDB:VP01_3523g2"/>
<dbReference type="AlphaFoldDB" id="A0A0L6UVI0"/>
<dbReference type="Proteomes" id="UP000037035">
    <property type="component" value="Unassembled WGS sequence"/>
</dbReference>
<name>A0A0L6UVI0_9BASI</name>
<organism evidence="2 3">
    <name type="scientific">Puccinia sorghi</name>
    <dbReference type="NCBI Taxonomy" id="27349"/>
    <lineage>
        <taxon>Eukaryota</taxon>
        <taxon>Fungi</taxon>
        <taxon>Dikarya</taxon>
        <taxon>Basidiomycota</taxon>
        <taxon>Pucciniomycotina</taxon>
        <taxon>Pucciniomycetes</taxon>
        <taxon>Pucciniales</taxon>
        <taxon>Pucciniaceae</taxon>
        <taxon>Puccinia</taxon>
    </lineage>
</organism>
<keyword evidence="1" id="KW-0472">Membrane</keyword>
<feature type="transmembrane region" description="Helical" evidence="1">
    <location>
        <begin position="110"/>
        <end position="131"/>
    </location>
</feature>
<evidence type="ECO:0000256" key="1">
    <source>
        <dbReference type="SAM" id="Phobius"/>
    </source>
</evidence>
<comment type="caution">
    <text evidence="2">The sequence shown here is derived from an EMBL/GenBank/DDBJ whole genome shotgun (WGS) entry which is preliminary data.</text>
</comment>
<keyword evidence="3" id="KW-1185">Reference proteome</keyword>
<feature type="transmembrane region" description="Helical" evidence="1">
    <location>
        <begin position="315"/>
        <end position="343"/>
    </location>
</feature>
<proteinExistence type="predicted"/>
<evidence type="ECO:0000313" key="2">
    <source>
        <dbReference type="EMBL" id="KNZ52556.1"/>
    </source>
</evidence>
<protein>
    <submittedName>
        <fullName evidence="2">Uncharacterized protein</fullName>
    </submittedName>
</protein>
<feature type="transmembrane region" description="Helical" evidence="1">
    <location>
        <begin position="272"/>
        <end position="294"/>
    </location>
</feature>
<evidence type="ECO:0000313" key="3">
    <source>
        <dbReference type="Proteomes" id="UP000037035"/>
    </source>
</evidence>
<dbReference type="EMBL" id="LAVV01008528">
    <property type="protein sequence ID" value="KNZ52556.1"/>
    <property type="molecule type" value="Genomic_DNA"/>
</dbReference>
<keyword evidence="1" id="KW-0812">Transmembrane</keyword>
<sequence>MLKKTQTHNLATDHGNIYIYICHKNHQGLKTGFSEKGLCIYKRLLSLKQYFNQVVCHIHGLVSQGILYYGVRSCLVLKPNLSSQNLTQSLSNLSRAVFYLPHFSLIHSHLFYLSLVCFLSCVVVAADLLAFSRTLIHHKVCLSKLSRFASCLVSLLPPLCLLAHAPSFIIRFASYMKAKNKSIRDFIYDVNEILFKYLFLSRNSRILFQEWIFCVILPGFNNCPPLNSSSFYYYGKPESTTIKIIEDLDSKMQATSKLKSTLTQWWAATLHYATWLISISVAFFFLPNCCNYLIYCSIEFHHIPSHCLQKPCLPFHLTLLCLQFSIGTLGIIYFFLFLFMPILSFIIQPPVSLESISIFFSHLLNKIVVNVSFIQVFLLFFLI</sequence>
<feature type="transmembrane region" description="Helical" evidence="1">
    <location>
        <begin position="363"/>
        <end position="382"/>
    </location>
</feature>